<dbReference type="Proteomes" id="UP001283361">
    <property type="component" value="Unassembled WGS sequence"/>
</dbReference>
<protein>
    <submittedName>
        <fullName evidence="2">Uncharacterized protein</fullName>
    </submittedName>
</protein>
<comment type="caution">
    <text evidence="2">The sequence shown here is derived from an EMBL/GenBank/DDBJ whole genome shotgun (WGS) entry which is preliminary data.</text>
</comment>
<dbReference type="AlphaFoldDB" id="A0AAE1B0W9"/>
<reference evidence="2" key="1">
    <citation type="journal article" date="2023" name="G3 (Bethesda)">
        <title>A reference genome for the long-term kleptoplast-retaining sea slug Elysia crispata morphotype clarki.</title>
        <authorList>
            <person name="Eastman K.E."/>
            <person name="Pendleton A.L."/>
            <person name="Shaikh M.A."/>
            <person name="Suttiyut T."/>
            <person name="Ogas R."/>
            <person name="Tomko P."/>
            <person name="Gavelis G."/>
            <person name="Widhalm J.R."/>
            <person name="Wisecaver J.H."/>
        </authorList>
    </citation>
    <scope>NUCLEOTIDE SEQUENCE</scope>
    <source>
        <strain evidence="2">ECLA1</strain>
    </source>
</reference>
<accession>A0AAE1B0W9</accession>
<evidence type="ECO:0000256" key="1">
    <source>
        <dbReference type="SAM" id="MobiDB-lite"/>
    </source>
</evidence>
<name>A0AAE1B0W9_9GAST</name>
<organism evidence="2 3">
    <name type="scientific">Elysia crispata</name>
    <name type="common">lettuce slug</name>
    <dbReference type="NCBI Taxonomy" id="231223"/>
    <lineage>
        <taxon>Eukaryota</taxon>
        <taxon>Metazoa</taxon>
        <taxon>Spiralia</taxon>
        <taxon>Lophotrochozoa</taxon>
        <taxon>Mollusca</taxon>
        <taxon>Gastropoda</taxon>
        <taxon>Heterobranchia</taxon>
        <taxon>Euthyneura</taxon>
        <taxon>Panpulmonata</taxon>
        <taxon>Sacoglossa</taxon>
        <taxon>Placobranchoidea</taxon>
        <taxon>Plakobranchidae</taxon>
        <taxon>Elysia</taxon>
    </lineage>
</organism>
<feature type="region of interest" description="Disordered" evidence="1">
    <location>
        <begin position="60"/>
        <end position="83"/>
    </location>
</feature>
<evidence type="ECO:0000313" key="2">
    <source>
        <dbReference type="EMBL" id="KAK3797542.1"/>
    </source>
</evidence>
<proteinExistence type="predicted"/>
<dbReference type="EMBL" id="JAWDGP010000750">
    <property type="protein sequence ID" value="KAK3797542.1"/>
    <property type="molecule type" value="Genomic_DNA"/>
</dbReference>
<keyword evidence="3" id="KW-1185">Reference proteome</keyword>
<gene>
    <name evidence="2" type="ORF">RRG08_054572</name>
</gene>
<sequence>MLVFFGNLAPQNVSEERFNAVHVLTRSDIERRLGVVKKRFYSLQTLPLLTSLVNSKRGIGENHREQDQVNSEDAPAVPTCSQPKRLSLPGPYGLAHCRGETRCLTPTARVVSFEWQRICHIFGAQKMIRDTLIIGLADEDIRLDVLGQADQDMSIDNAIRFIEAKESGKRAAVQIEIHALPSDAKDLGIDSVLRSPTSTANTQAIADTGCQSCLAGPHSLLS</sequence>
<evidence type="ECO:0000313" key="3">
    <source>
        <dbReference type="Proteomes" id="UP001283361"/>
    </source>
</evidence>